<accession>A0A0C4YAA7</accession>
<dbReference type="Proteomes" id="UP000031843">
    <property type="component" value="Chromosome main"/>
</dbReference>
<dbReference type="AlphaFoldDB" id="A0A0C4YAA7"/>
<proteinExistence type="predicted"/>
<sequence>MSARPQGLLSWQWHGYARNHNHPRSLLLHIVAVPMFMAGNVLLAYGVLSLSVPAVGLGVLCMALSMMLQGRGHRLEAVRPEPFAGPLDVAQRILAEQWITFPRYVLSGQWWAALHGHGANPAMDDANVSQRICEPGDGCRRQ</sequence>
<keyword evidence="1" id="KW-0472">Membrane</keyword>
<dbReference type="KEGG" id="cbw:RR42_m2476"/>
<keyword evidence="1" id="KW-1133">Transmembrane helix</keyword>
<keyword evidence="3" id="KW-1185">Reference proteome</keyword>
<dbReference type="EMBL" id="CP010536">
    <property type="protein sequence ID" value="AJG19868.1"/>
    <property type="molecule type" value="Genomic_DNA"/>
</dbReference>
<dbReference type="RefSeq" id="WP_052494611.1">
    <property type="nucleotide sequence ID" value="NZ_CP010536.1"/>
</dbReference>
<evidence type="ECO:0000313" key="2">
    <source>
        <dbReference type="EMBL" id="AJG19868.1"/>
    </source>
</evidence>
<dbReference type="STRING" id="68895.RR42_m2476"/>
<evidence type="ECO:0000256" key="1">
    <source>
        <dbReference type="SAM" id="Phobius"/>
    </source>
</evidence>
<protein>
    <submittedName>
        <fullName evidence="2">Phage terminase, small subunit</fullName>
    </submittedName>
</protein>
<name>A0A0C4YAA7_9BURK</name>
<organism evidence="2 3">
    <name type="scientific">Cupriavidus basilensis</name>
    <dbReference type="NCBI Taxonomy" id="68895"/>
    <lineage>
        <taxon>Bacteria</taxon>
        <taxon>Pseudomonadati</taxon>
        <taxon>Pseudomonadota</taxon>
        <taxon>Betaproteobacteria</taxon>
        <taxon>Burkholderiales</taxon>
        <taxon>Burkholderiaceae</taxon>
        <taxon>Cupriavidus</taxon>
    </lineage>
</organism>
<feature type="transmembrane region" description="Helical" evidence="1">
    <location>
        <begin position="51"/>
        <end position="69"/>
    </location>
</feature>
<evidence type="ECO:0000313" key="3">
    <source>
        <dbReference type="Proteomes" id="UP000031843"/>
    </source>
</evidence>
<keyword evidence="1" id="KW-0812">Transmembrane</keyword>
<reference evidence="2 3" key="1">
    <citation type="journal article" date="2015" name="Genome Announc.">
        <title>Complete Genome Sequence of Cupriavidus basilensis 4G11, Isolated from the Oak Ridge Field Research Center Site.</title>
        <authorList>
            <person name="Ray J."/>
            <person name="Waters R.J."/>
            <person name="Skerker J.M."/>
            <person name="Kuehl J.V."/>
            <person name="Price M.N."/>
            <person name="Huang J."/>
            <person name="Chakraborty R."/>
            <person name="Arkin A.P."/>
            <person name="Deutschbauer A."/>
        </authorList>
    </citation>
    <scope>NUCLEOTIDE SEQUENCE [LARGE SCALE GENOMIC DNA]</scope>
    <source>
        <strain evidence="2">4G11</strain>
    </source>
</reference>
<gene>
    <name evidence="2" type="ORF">RR42_m2476</name>
</gene>